<feature type="transmembrane region" description="Helical" evidence="1">
    <location>
        <begin position="166"/>
        <end position="186"/>
    </location>
</feature>
<accession>A0A2H0KSQ2</accession>
<dbReference type="Gene3D" id="1.20.120.1760">
    <property type="match status" value="1"/>
</dbReference>
<dbReference type="InterPro" id="IPR043130">
    <property type="entry name" value="CDP-OH_PTrfase_TM_dom"/>
</dbReference>
<sequence>MTNPNDTTSHNDVFMGDKRVPPTGPLMKTEQRFISWLVPKMPLWIEGYHLTLMAIPLSALLILSGYLARTNLQWLWLSSAVMALHWFTDSFDGAMGKYRETGIPKWGYYMDHLLDYVFASLAVISYTFLVAGTSKTLLFLLAPIFGIFFVNSYLSMAATKEFRINFLGMGGTLLRLIIIVANTLIIVFGARLITLTIPFFLLLSVLFACVIVYRTQKHIWNIDMCDKAQRAR</sequence>
<dbReference type="EMBL" id="PCVN01000051">
    <property type="protein sequence ID" value="PIQ74444.1"/>
    <property type="molecule type" value="Genomic_DNA"/>
</dbReference>
<feature type="transmembrane region" description="Helical" evidence="1">
    <location>
        <begin position="50"/>
        <end position="68"/>
    </location>
</feature>
<evidence type="ECO:0008006" key="4">
    <source>
        <dbReference type="Google" id="ProtNLM"/>
    </source>
</evidence>
<protein>
    <recommendedName>
        <fullName evidence="4">CDP-alcohol phosphatidyltransferase</fullName>
    </recommendedName>
</protein>
<reference evidence="2 3" key="1">
    <citation type="submission" date="2017-09" db="EMBL/GenBank/DDBJ databases">
        <title>Depth-based differentiation of microbial function through sediment-hosted aquifers and enrichment of novel symbionts in the deep terrestrial subsurface.</title>
        <authorList>
            <person name="Probst A.J."/>
            <person name="Ladd B."/>
            <person name="Jarett J.K."/>
            <person name="Geller-Mcgrath D.E."/>
            <person name="Sieber C.M."/>
            <person name="Emerson J.B."/>
            <person name="Anantharaman K."/>
            <person name="Thomas B.C."/>
            <person name="Malmstrom R."/>
            <person name="Stieglmeier M."/>
            <person name="Klingl A."/>
            <person name="Woyke T."/>
            <person name="Ryan C.M."/>
            <person name="Banfield J.F."/>
        </authorList>
    </citation>
    <scope>NUCLEOTIDE SEQUENCE [LARGE SCALE GENOMIC DNA]</scope>
    <source>
        <strain evidence="2">CG11_big_fil_rev_8_21_14_0_20_44_10</strain>
    </source>
</reference>
<proteinExistence type="predicted"/>
<keyword evidence="1" id="KW-0812">Transmembrane</keyword>
<dbReference type="AlphaFoldDB" id="A0A2H0KSQ2"/>
<feature type="transmembrane region" description="Helical" evidence="1">
    <location>
        <begin position="137"/>
        <end position="154"/>
    </location>
</feature>
<keyword evidence="1" id="KW-0472">Membrane</keyword>
<comment type="caution">
    <text evidence="2">The sequence shown here is derived from an EMBL/GenBank/DDBJ whole genome shotgun (WGS) entry which is preliminary data.</text>
</comment>
<evidence type="ECO:0000256" key="1">
    <source>
        <dbReference type="SAM" id="Phobius"/>
    </source>
</evidence>
<feature type="transmembrane region" description="Helical" evidence="1">
    <location>
        <begin position="113"/>
        <end position="131"/>
    </location>
</feature>
<gene>
    <name evidence="2" type="ORF">COV85_02030</name>
</gene>
<feature type="transmembrane region" description="Helical" evidence="1">
    <location>
        <begin position="192"/>
        <end position="213"/>
    </location>
</feature>
<name>A0A2H0KSQ2_9BACT</name>
<evidence type="ECO:0000313" key="2">
    <source>
        <dbReference type="EMBL" id="PIQ74444.1"/>
    </source>
</evidence>
<organism evidence="2 3">
    <name type="scientific">Candidatus Portnoybacteria bacterium CG11_big_fil_rev_8_21_14_0_20_44_10</name>
    <dbReference type="NCBI Taxonomy" id="1974818"/>
    <lineage>
        <taxon>Bacteria</taxon>
        <taxon>Candidatus Portnoyibacteriota</taxon>
    </lineage>
</organism>
<evidence type="ECO:0000313" key="3">
    <source>
        <dbReference type="Proteomes" id="UP000231550"/>
    </source>
</evidence>
<keyword evidence="1" id="KW-1133">Transmembrane helix</keyword>
<dbReference type="Proteomes" id="UP000231550">
    <property type="component" value="Unassembled WGS sequence"/>
</dbReference>